<reference evidence="2 3" key="1">
    <citation type="submission" date="2016-10" db="EMBL/GenBank/DDBJ databases">
        <authorList>
            <person name="de Groot N.N."/>
        </authorList>
    </citation>
    <scope>NUCLEOTIDE SEQUENCE [LARGE SCALE GENOMIC DNA]</scope>
    <source>
        <strain evidence="2 3">NE2</strain>
    </source>
</reference>
<sequence>MAQNRVFDDFTRLMTDATEMAQGVRREAETAMKSQLDRLLATMDLVSREEFEAVKQMAAKAREENERLSKRLAAFEAELAAKTEPATKTKPAAK</sequence>
<evidence type="ECO:0000256" key="1">
    <source>
        <dbReference type="SAM" id="Coils"/>
    </source>
</evidence>
<keyword evidence="3" id="KW-1185">Reference proteome</keyword>
<evidence type="ECO:0000313" key="2">
    <source>
        <dbReference type="EMBL" id="SFK38235.1"/>
    </source>
</evidence>
<dbReference type="RefSeq" id="WP_091681401.1">
    <property type="nucleotide sequence ID" value="NZ_FOSN01000007.1"/>
</dbReference>
<proteinExistence type="predicted"/>
<accession>A0A1I3Z2G7</accession>
<evidence type="ECO:0000313" key="3">
    <source>
        <dbReference type="Proteomes" id="UP000198755"/>
    </source>
</evidence>
<gene>
    <name evidence="2" type="ORF">SAMN05444581_10725</name>
</gene>
<feature type="coiled-coil region" evidence="1">
    <location>
        <begin position="51"/>
        <end position="78"/>
    </location>
</feature>
<dbReference type="Pfam" id="PF04380">
    <property type="entry name" value="BMFP"/>
    <property type="match status" value="1"/>
</dbReference>
<dbReference type="OrthoDB" id="7392124at2"/>
<keyword evidence="1" id="KW-0175">Coiled coil</keyword>
<dbReference type="InterPro" id="IPR007475">
    <property type="entry name" value="UbiK"/>
</dbReference>
<dbReference type="EMBL" id="FOSN01000007">
    <property type="protein sequence ID" value="SFK38235.1"/>
    <property type="molecule type" value="Genomic_DNA"/>
</dbReference>
<dbReference type="STRING" id="1612308.SAMN05444581_10725"/>
<dbReference type="AlphaFoldDB" id="A0A1I3Z2G7"/>
<protein>
    <submittedName>
        <fullName evidence="2">BMFP domain-containing protein YqiC</fullName>
    </submittedName>
</protein>
<organism evidence="2 3">
    <name type="scientific">Methylocapsa palsarum</name>
    <dbReference type="NCBI Taxonomy" id="1612308"/>
    <lineage>
        <taxon>Bacteria</taxon>
        <taxon>Pseudomonadati</taxon>
        <taxon>Pseudomonadota</taxon>
        <taxon>Alphaproteobacteria</taxon>
        <taxon>Hyphomicrobiales</taxon>
        <taxon>Beijerinckiaceae</taxon>
        <taxon>Methylocapsa</taxon>
    </lineage>
</organism>
<name>A0A1I3Z2G7_9HYPH</name>
<dbReference type="Proteomes" id="UP000198755">
    <property type="component" value="Unassembled WGS sequence"/>
</dbReference>